<dbReference type="EMBL" id="CP012032">
    <property type="protein sequence ID" value="ALO28606.1"/>
    <property type="molecule type" value="Genomic_DNA"/>
</dbReference>
<dbReference type="Proteomes" id="UP000058857">
    <property type="component" value="Plasmid lbp2"/>
</dbReference>
<dbReference type="PATRIC" id="fig|280505.15.peg.342"/>
<dbReference type="Proteomes" id="UP000058857">
    <property type="component" value="Chromosome 1"/>
</dbReference>
<accession>A0A0S2IY71</accession>
<organism evidence="2">
    <name type="scientific">Leptospira borgpetersenii serovar Ballum</name>
    <dbReference type="NCBI Taxonomy" id="280505"/>
    <lineage>
        <taxon>Bacteria</taxon>
        <taxon>Pseudomonadati</taxon>
        <taxon>Spirochaetota</taxon>
        <taxon>Spirochaetia</taxon>
        <taxon>Leptospirales</taxon>
        <taxon>Leptospiraceae</taxon>
        <taxon>Leptospira</taxon>
    </lineage>
</organism>
<sequence>MLQTYFKKCQENHQKEKQLLQLLFKKAFIVDLCLGRN</sequence>
<evidence type="ECO:0000313" key="2">
    <source>
        <dbReference type="EMBL" id="ALO28606.1"/>
    </source>
</evidence>
<dbReference type="AlphaFoldDB" id="A0A0S2IY71"/>
<reference evidence="2 3" key="1">
    <citation type="journal article" date="2015" name="PLoS Negl. Trop. Dis.">
        <title>Distribution of Plasmids in Distinct Leptospira Pathogenic Species.</title>
        <authorList>
            <person name="Wang Y."/>
            <person name="Zhuang X."/>
            <person name="Zhong Y."/>
            <person name="Zhang C."/>
            <person name="Zhang Y."/>
            <person name="Zeng L."/>
            <person name="Zhu Y."/>
            <person name="He P."/>
            <person name="Dong K."/>
            <person name="Pal U."/>
            <person name="Guo X."/>
            <person name="Qin J."/>
        </authorList>
    </citation>
    <scope>NUCLEOTIDE SEQUENCE [LARGE SCALE GENOMIC DNA]</scope>
    <source>
        <strain evidence="2 3">56604</strain>
        <plasmid evidence="2">lbp2</plasmid>
        <plasmid evidence="3">Plasmid lbp2</plasmid>
    </source>
</reference>
<keyword evidence="2" id="KW-0614">Plasmid</keyword>
<evidence type="ECO:0000313" key="3">
    <source>
        <dbReference type="Proteomes" id="UP000058857"/>
    </source>
</evidence>
<name>A0A0S2IY71_LEPBO</name>
<proteinExistence type="predicted"/>
<gene>
    <name evidence="1" type="ORF">LBBP_00349</name>
    <name evidence="2" type="ORF">LBBP_04509</name>
</gene>
<evidence type="ECO:0000313" key="1">
    <source>
        <dbReference type="EMBL" id="ALO24709.1"/>
    </source>
</evidence>
<dbReference type="EMBL" id="CP012029">
    <property type="protein sequence ID" value="ALO24709.1"/>
    <property type="molecule type" value="Genomic_DNA"/>
</dbReference>
<protein>
    <submittedName>
        <fullName evidence="2">Uncharacterized protein</fullName>
    </submittedName>
</protein>
<geneLocation type="plasmid" evidence="2 3">
    <name>lbp2</name>
</geneLocation>